<evidence type="ECO:0000256" key="2">
    <source>
        <dbReference type="ARBA" id="ARBA00022679"/>
    </source>
</evidence>
<dbReference type="Proteomes" id="UP000316473">
    <property type="component" value="Chromosome"/>
</dbReference>
<dbReference type="SUPFAM" id="SSF53335">
    <property type="entry name" value="S-adenosyl-L-methionine-dependent methyltransferases"/>
    <property type="match status" value="1"/>
</dbReference>
<dbReference type="KEGG" id="nst:Nstercoris_00707"/>
<name>A0A4Y1YN74_9PROT</name>
<evidence type="ECO:0000256" key="1">
    <source>
        <dbReference type="ARBA" id="ARBA00022603"/>
    </source>
</evidence>
<dbReference type="EMBL" id="AP019755">
    <property type="protein sequence ID" value="BBL34471.1"/>
    <property type="molecule type" value="Genomic_DNA"/>
</dbReference>
<dbReference type="Gene3D" id="3.40.50.150">
    <property type="entry name" value="Vaccinia Virus protein VP39"/>
    <property type="match status" value="1"/>
</dbReference>
<keyword evidence="1 3" id="KW-0489">Methyltransferase</keyword>
<dbReference type="PANTHER" id="PTHR43542">
    <property type="entry name" value="METHYLTRANSFERASE"/>
    <property type="match status" value="1"/>
</dbReference>
<dbReference type="InterPro" id="IPR004398">
    <property type="entry name" value="RNA_MeTrfase_RsmD"/>
</dbReference>
<dbReference type="GO" id="GO:0003676">
    <property type="term" value="F:nucleic acid binding"/>
    <property type="evidence" value="ECO:0007669"/>
    <property type="project" value="InterPro"/>
</dbReference>
<dbReference type="PIRSF" id="PIRSF004553">
    <property type="entry name" value="CHP00095"/>
    <property type="match status" value="1"/>
</dbReference>
<protein>
    <submittedName>
        <fullName evidence="3">Ribosomal RNA small subunit methyltransferase D</fullName>
    </submittedName>
</protein>
<dbReference type="CDD" id="cd02440">
    <property type="entry name" value="AdoMet_MTases"/>
    <property type="match status" value="1"/>
</dbReference>
<keyword evidence="2 3" id="KW-0808">Transferase</keyword>
<dbReference type="GO" id="GO:0008168">
    <property type="term" value="F:methyltransferase activity"/>
    <property type="evidence" value="ECO:0007669"/>
    <property type="project" value="UniProtKB-KW"/>
</dbReference>
<evidence type="ECO:0000313" key="3">
    <source>
        <dbReference type="EMBL" id="BBL34471.1"/>
    </source>
</evidence>
<dbReference type="PROSITE" id="PS00092">
    <property type="entry name" value="N6_MTASE"/>
    <property type="match status" value="1"/>
</dbReference>
<dbReference type="InterPro" id="IPR029063">
    <property type="entry name" value="SAM-dependent_MTases_sf"/>
</dbReference>
<dbReference type="PANTHER" id="PTHR43542:SF1">
    <property type="entry name" value="METHYLTRANSFERASE"/>
    <property type="match status" value="1"/>
</dbReference>
<gene>
    <name evidence="3" type="ORF">Nstercoris_00707</name>
</gene>
<accession>A0A4Y1YN74</accession>
<dbReference type="GO" id="GO:0031167">
    <property type="term" value="P:rRNA methylation"/>
    <property type="evidence" value="ECO:0007669"/>
    <property type="project" value="InterPro"/>
</dbReference>
<dbReference type="InterPro" id="IPR002052">
    <property type="entry name" value="DNA_methylase_N6_adenine_CS"/>
</dbReference>
<proteinExistence type="predicted"/>
<reference evidence="3 4" key="1">
    <citation type="submission" date="2019-06" db="EMBL/GenBank/DDBJ databases">
        <title>Nitrosomonas stercoris KYUHI-S whole genome shotgun sequence.</title>
        <authorList>
            <person name="Nakagawa T."/>
            <person name="Tsuchiya Y."/>
            <person name="Takahashi R."/>
        </authorList>
    </citation>
    <scope>NUCLEOTIDE SEQUENCE [LARGE SCALE GENOMIC DNA]</scope>
    <source>
        <strain evidence="3 4">KYUHI-S</strain>
    </source>
</reference>
<evidence type="ECO:0000313" key="4">
    <source>
        <dbReference type="Proteomes" id="UP000316473"/>
    </source>
</evidence>
<dbReference type="NCBIfam" id="TIGR00095">
    <property type="entry name" value="16S rRNA (guanine(966)-N(2))-methyltransferase RsmD"/>
    <property type="match status" value="1"/>
</dbReference>
<sequence>MGKIRIIGGQWRSRSLQFLDDKLLRPTPDRVRETLFNWLGQDLTGKNCLDLFAGSGSLGLEAASRGARQITMVEHNAKMVRHLRSAIEKLIASQVRLVHTDARVFLADNRVRYDVIFVDPPYQSNLLNEVLPLLPACLAEDGMVYVESHNTFLPDNTWSVFRQGRASHVHYGLLTLKSNG</sequence>
<organism evidence="3 4">
    <name type="scientific">Nitrosomonas stercoris</name>
    <dbReference type="NCBI Taxonomy" id="1444684"/>
    <lineage>
        <taxon>Bacteria</taxon>
        <taxon>Pseudomonadati</taxon>
        <taxon>Pseudomonadota</taxon>
        <taxon>Betaproteobacteria</taxon>
        <taxon>Nitrosomonadales</taxon>
        <taxon>Nitrosomonadaceae</taxon>
        <taxon>Nitrosomonas</taxon>
    </lineage>
</organism>
<keyword evidence="4" id="KW-1185">Reference proteome</keyword>
<dbReference type="Pfam" id="PF03602">
    <property type="entry name" value="Cons_hypoth95"/>
    <property type="match status" value="1"/>
</dbReference>
<dbReference type="AlphaFoldDB" id="A0A4Y1YN74"/>